<dbReference type="NCBIfam" id="TIGR01076">
    <property type="entry name" value="sortase_fam"/>
    <property type="match status" value="1"/>
</dbReference>
<dbReference type="AlphaFoldDB" id="A0A8J3ARI1"/>
<gene>
    <name evidence="5" type="ORF">GCM10007377_16560</name>
</gene>
<protein>
    <submittedName>
        <fullName evidence="5">Class E sortase</fullName>
    </submittedName>
</protein>
<accession>A0A8J3ARI1</accession>
<dbReference type="InterPro" id="IPR005754">
    <property type="entry name" value="Sortase"/>
</dbReference>
<dbReference type="Pfam" id="PF04203">
    <property type="entry name" value="Sortase"/>
    <property type="match status" value="1"/>
</dbReference>
<feature type="region of interest" description="Disordered" evidence="3">
    <location>
        <begin position="1"/>
        <end position="28"/>
    </location>
</feature>
<dbReference type="InterPro" id="IPR042003">
    <property type="entry name" value="Sortase_E"/>
</dbReference>
<organism evidence="5 6">
    <name type="scientific">Galliscardovia ingluviei</name>
    <dbReference type="NCBI Taxonomy" id="1769422"/>
    <lineage>
        <taxon>Bacteria</taxon>
        <taxon>Bacillati</taxon>
        <taxon>Actinomycetota</taxon>
        <taxon>Actinomycetes</taxon>
        <taxon>Bifidobacteriales</taxon>
        <taxon>Bifidobacteriaceae</taxon>
        <taxon>Galliscardovia</taxon>
    </lineage>
</organism>
<dbReference type="CDD" id="cd05830">
    <property type="entry name" value="Sortase_E"/>
    <property type="match status" value="1"/>
</dbReference>
<sequence>MSTPTTAVPRHSAQANYSYQPPTQYQGGSRGRRIFNTVLGVIAELLITFAVIVGGYILWQLWWTGVQSEATQIEQRDAVQWIEPKTQDNGQFSIAKPQTGDVPVQPEHAQYGDLVAQLYVPRFGKSWQRNIVEGTDVYQLNRHGVGHYQDTQMPGQMGNFAVAGHRAGYGEPLAHVDELQQGDAIIVRTQDYWYVYEYTNYEIVLPTQVQVVAAVPNHPDLQPDNRYITLTTCEPRYTTATHRWISYGTLKYWAKVSDGVPQELADSAQGGAVKFSSSKQNAVTRAAQSLDRVVLALIIAFIVVFLAALIAYRFPALRAIKEGHKPRPMFSLYGSWYRHMPGPAVVRLALMAIVIMACLAALLQWGYPWAASTIPYLQVASNFVAVG</sequence>
<evidence type="ECO:0000313" key="6">
    <source>
        <dbReference type="Proteomes" id="UP000619536"/>
    </source>
</evidence>
<dbReference type="EMBL" id="BMDH01000007">
    <property type="protein sequence ID" value="GGI15572.1"/>
    <property type="molecule type" value="Genomic_DNA"/>
</dbReference>
<keyword evidence="1" id="KW-0378">Hydrolase</keyword>
<evidence type="ECO:0000256" key="1">
    <source>
        <dbReference type="ARBA" id="ARBA00022801"/>
    </source>
</evidence>
<keyword evidence="6" id="KW-1185">Reference proteome</keyword>
<evidence type="ECO:0000256" key="4">
    <source>
        <dbReference type="SAM" id="Phobius"/>
    </source>
</evidence>
<proteinExistence type="predicted"/>
<feature type="active site" description="Proton donor/acceptor" evidence="2">
    <location>
        <position position="165"/>
    </location>
</feature>
<keyword evidence="4" id="KW-0812">Transmembrane</keyword>
<evidence type="ECO:0000256" key="3">
    <source>
        <dbReference type="SAM" id="MobiDB-lite"/>
    </source>
</evidence>
<dbReference type="InterPro" id="IPR053465">
    <property type="entry name" value="Sortase_Class_E"/>
</dbReference>
<evidence type="ECO:0000313" key="5">
    <source>
        <dbReference type="EMBL" id="GGI15572.1"/>
    </source>
</evidence>
<dbReference type="Gene3D" id="2.40.260.10">
    <property type="entry name" value="Sortase"/>
    <property type="match status" value="1"/>
</dbReference>
<reference evidence="5" key="2">
    <citation type="submission" date="2020-09" db="EMBL/GenBank/DDBJ databases">
        <authorList>
            <person name="Sun Q."/>
            <person name="Sedlacek I."/>
        </authorList>
    </citation>
    <scope>NUCLEOTIDE SEQUENCE</scope>
    <source>
        <strain evidence="5">CCM 8606</strain>
    </source>
</reference>
<feature type="transmembrane region" description="Helical" evidence="4">
    <location>
        <begin position="293"/>
        <end position="312"/>
    </location>
</feature>
<dbReference type="InterPro" id="IPR023365">
    <property type="entry name" value="Sortase_dom-sf"/>
</dbReference>
<keyword evidence="4" id="KW-0472">Membrane</keyword>
<keyword evidence="4" id="KW-1133">Transmembrane helix</keyword>
<feature type="compositionally biased region" description="Polar residues" evidence="3">
    <location>
        <begin position="13"/>
        <end position="27"/>
    </location>
</feature>
<dbReference type="GO" id="GO:0016787">
    <property type="term" value="F:hydrolase activity"/>
    <property type="evidence" value="ECO:0007669"/>
    <property type="project" value="UniProtKB-KW"/>
</dbReference>
<comment type="caution">
    <text evidence="5">The sequence shown here is derived from an EMBL/GenBank/DDBJ whole genome shotgun (WGS) entry which is preliminary data.</text>
</comment>
<feature type="active site" description="Acyl-thioester intermediate" evidence="2">
    <location>
        <position position="233"/>
    </location>
</feature>
<dbReference type="RefSeq" id="WP_188355813.1">
    <property type="nucleotide sequence ID" value="NZ_BMDH01000007.1"/>
</dbReference>
<reference evidence="5" key="1">
    <citation type="journal article" date="2014" name="Int. J. Syst. Evol. Microbiol.">
        <title>Complete genome sequence of Corynebacterium casei LMG S-19264T (=DSM 44701T), isolated from a smear-ripened cheese.</title>
        <authorList>
            <consortium name="US DOE Joint Genome Institute (JGI-PGF)"/>
            <person name="Walter F."/>
            <person name="Albersmeier A."/>
            <person name="Kalinowski J."/>
            <person name="Ruckert C."/>
        </authorList>
    </citation>
    <scope>NUCLEOTIDE SEQUENCE</scope>
    <source>
        <strain evidence="5">CCM 8606</strain>
    </source>
</reference>
<evidence type="ECO:0000256" key="2">
    <source>
        <dbReference type="PIRSR" id="PIRSR605754-1"/>
    </source>
</evidence>
<dbReference type="Proteomes" id="UP000619536">
    <property type="component" value="Unassembled WGS sequence"/>
</dbReference>
<dbReference type="NCBIfam" id="NF033747">
    <property type="entry name" value="class_E_sortase"/>
    <property type="match status" value="1"/>
</dbReference>
<feature type="transmembrane region" description="Helical" evidence="4">
    <location>
        <begin position="34"/>
        <end position="59"/>
    </location>
</feature>
<dbReference type="SUPFAM" id="SSF63817">
    <property type="entry name" value="Sortase"/>
    <property type="match status" value="1"/>
</dbReference>
<feature type="transmembrane region" description="Helical" evidence="4">
    <location>
        <begin position="345"/>
        <end position="367"/>
    </location>
</feature>
<name>A0A8J3ARI1_9BIFI</name>